<dbReference type="AlphaFoldDB" id="A0A2P5AFG9"/>
<comment type="caution">
    <text evidence="1">The sequence shown here is derived from an EMBL/GenBank/DDBJ whole genome shotgun (WGS) entry which is preliminary data.</text>
</comment>
<keyword evidence="2" id="KW-1185">Reference proteome</keyword>
<dbReference type="OrthoDB" id="2194683at2759"/>
<evidence type="ECO:0000313" key="2">
    <source>
        <dbReference type="Proteomes" id="UP000237000"/>
    </source>
</evidence>
<accession>A0A2P5AFG9</accession>
<dbReference type="Proteomes" id="UP000237000">
    <property type="component" value="Unassembled WGS sequence"/>
</dbReference>
<name>A0A2P5AFG9_TREOI</name>
<dbReference type="EMBL" id="JXTC01000890">
    <property type="protein sequence ID" value="PON35273.1"/>
    <property type="molecule type" value="Genomic_DNA"/>
</dbReference>
<protein>
    <submittedName>
        <fullName evidence="1">Uncharacterized protein</fullName>
    </submittedName>
</protein>
<organism evidence="1 2">
    <name type="scientific">Trema orientale</name>
    <name type="common">Charcoal tree</name>
    <name type="synonym">Celtis orientalis</name>
    <dbReference type="NCBI Taxonomy" id="63057"/>
    <lineage>
        <taxon>Eukaryota</taxon>
        <taxon>Viridiplantae</taxon>
        <taxon>Streptophyta</taxon>
        <taxon>Embryophyta</taxon>
        <taxon>Tracheophyta</taxon>
        <taxon>Spermatophyta</taxon>
        <taxon>Magnoliopsida</taxon>
        <taxon>eudicotyledons</taxon>
        <taxon>Gunneridae</taxon>
        <taxon>Pentapetalae</taxon>
        <taxon>rosids</taxon>
        <taxon>fabids</taxon>
        <taxon>Rosales</taxon>
        <taxon>Cannabaceae</taxon>
        <taxon>Trema</taxon>
    </lineage>
</organism>
<gene>
    <name evidence="1" type="ORF">TorRG33x02_351610</name>
</gene>
<dbReference type="InParanoid" id="A0A2P5AFG9"/>
<dbReference type="STRING" id="63057.A0A2P5AFG9"/>
<evidence type="ECO:0000313" key="1">
    <source>
        <dbReference type="EMBL" id="PON35273.1"/>
    </source>
</evidence>
<reference evidence="2" key="1">
    <citation type="submission" date="2016-06" db="EMBL/GenBank/DDBJ databases">
        <title>Parallel loss of symbiosis genes in relatives of nitrogen-fixing non-legume Parasponia.</title>
        <authorList>
            <person name="Van Velzen R."/>
            <person name="Holmer R."/>
            <person name="Bu F."/>
            <person name="Rutten L."/>
            <person name="Van Zeijl A."/>
            <person name="Liu W."/>
            <person name="Santuari L."/>
            <person name="Cao Q."/>
            <person name="Sharma T."/>
            <person name="Shen D."/>
            <person name="Roswanjaya Y."/>
            <person name="Wardhani T."/>
            <person name="Kalhor M.S."/>
            <person name="Jansen J."/>
            <person name="Van den Hoogen J."/>
            <person name="Gungor B."/>
            <person name="Hartog M."/>
            <person name="Hontelez J."/>
            <person name="Verver J."/>
            <person name="Yang W.-C."/>
            <person name="Schijlen E."/>
            <person name="Repin R."/>
            <person name="Schilthuizen M."/>
            <person name="Schranz E."/>
            <person name="Heidstra R."/>
            <person name="Miyata K."/>
            <person name="Fedorova E."/>
            <person name="Kohlen W."/>
            <person name="Bisseling T."/>
            <person name="Smit S."/>
            <person name="Geurts R."/>
        </authorList>
    </citation>
    <scope>NUCLEOTIDE SEQUENCE [LARGE SCALE GENOMIC DNA]</scope>
    <source>
        <strain evidence="2">cv. RG33-2</strain>
    </source>
</reference>
<sequence>MFFATNEIQFFYAGDFSKGIVHRIRVPGVAAVELSWAAASYVAAFVPESKVLNGLIIGNKKKGGISIPTGIIQQVLTIYGLDCSWSRDPIPASMAVVEEGLTATDVFAVEWIQTGVIHFGMKVSCYGLCQ</sequence>
<proteinExistence type="predicted"/>